<feature type="region of interest" description="Disordered" evidence="1">
    <location>
        <begin position="108"/>
        <end position="129"/>
    </location>
</feature>
<protein>
    <submittedName>
        <fullName evidence="2">Uncharacterized protein</fullName>
    </submittedName>
</protein>
<dbReference type="AlphaFoldDB" id="A0A317SER1"/>
<organism evidence="2 3">
    <name type="scientific">Tuber magnatum</name>
    <name type="common">white Piedmont truffle</name>
    <dbReference type="NCBI Taxonomy" id="42249"/>
    <lineage>
        <taxon>Eukaryota</taxon>
        <taxon>Fungi</taxon>
        <taxon>Dikarya</taxon>
        <taxon>Ascomycota</taxon>
        <taxon>Pezizomycotina</taxon>
        <taxon>Pezizomycetes</taxon>
        <taxon>Pezizales</taxon>
        <taxon>Tuberaceae</taxon>
        <taxon>Tuber</taxon>
    </lineage>
</organism>
<gene>
    <name evidence="2" type="ORF">C7212DRAFT_347659</name>
</gene>
<feature type="compositionally biased region" description="Basic and acidic residues" evidence="1">
    <location>
        <begin position="65"/>
        <end position="78"/>
    </location>
</feature>
<name>A0A317SER1_9PEZI</name>
<feature type="compositionally biased region" description="Basic residues" evidence="1">
    <location>
        <begin position="113"/>
        <end position="129"/>
    </location>
</feature>
<proteinExistence type="predicted"/>
<evidence type="ECO:0000256" key="1">
    <source>
        <dbReference type="SAM" id="MobiDB-lite"/>
    </source>
</evidence>
<comment type="caution">
    <text evidence="2">The sequence shown here is derived from an EMBL/GenBank/DDBJ whole genome shotgun (WGS) entry which is preliminary data.</text>
</comment>
<sequence length="129" mass="15055">MSNPSLKQRCAHTLRCDTSSSNGFFSKHPPDPPHGGVDHMRSPGGFKWRGVSKEMHKDKWGKKFGKGEYRWGKGRDSDSNSNRPDSNCDSNFDDEHHRYYHHRHYHGMDMGRCHSHKGGRRHNGRYRHD</sequence>
<reference evidence="2 3" key="1">
    <citation type="submission" date="2018-03" db="EMBL/GenBank/DDBJ databases">
        <title>Genomes of Pezizomycetes fungi and the evolution of truffles.</title>
        <authorList>
            <person name="Murat C."/>
            <person name="Payen T."/>
            <person name="Noel B."/>
            <person name="Kuo A."/>
            <person name="Martin F.M."/>
        </authorList>
    </citation>
    <scope>NUCLEOTIDE SEQUENCE [LARGE SCALE GENOMIC DNA]</scope>
    <source>
        <strain evidence="2">091103-1</strain>
    </source>
</reference>
<feature type="compositionally biased region" description="Basic and acidic residues" evidence="1">
    <location>
        <begin position="28"/>
        <end position="41"/>
    </location>
</feature>
<feature type="region of interest" description="Disordered" evidence="1">
    <location>
        <begin position="16"/>
        <end position="93"/>
    </location>
</feature>
<evidence type="ECO:0000313" key="2">
    <source>
        <dbReference type="EMBL" id="PWW72845.1"/>
    </source>
</evidence>
<accession>A0A317SER1</accession>
<dbReference type="Proteomes" id="UP000246991">
    <property type="component" value="Unassembled WGS sequence"/>
</dbReference>
<keyword evidence="3" id="KW-1185">Reference proteome</keyword>
<evidence type="ECO:0000313" key="3">
    <source>
        <dbReference type="Proteomes" id="UP000246991"/>
    </source>
</evidence>
<dbReference type="EMBL" id="PYWC01000093">
    <property type="protein sequence ID" value="PWW72845.1"/>
    <property type="molecule type" value="Genomic_DNA"/>
</dbReference>
<feature type="compositionally biased region" description="Low complexity" evidence="1">
    <location>
        <begin position="79"/>
        <end position="90"/>
    </location>
</feature>